<organism evidence="1">
    <name type="scientific">uncultured Sporomusa sp</name>
    <dbReference type="NCBI Taxonomy" id="307249"/>
    <lineage>
        <taxon>Bacteria</taxon>
        <taxon>Bacillati</taxon>
        <taxon>Bacillota</taxon>
        <taxon>Negativicutes</taxon>
        <taxon>Selenomonadales</taxon>
        <taxon>Sporomusaceae</taxon>
        <taxon>Sporomusa</taxon>
        <taxon>environmental samples</taxon>
    </lineage>
</organism>
<name>A0A212LNB4_9FIRM</name>
<evidence type="ECO:0000313" key="1">
    <source>
        <dbReference type="EMBL" id="SCM79023.1"/>
    </source>
</evidence>
<accession>A0A212LNB4</accession>
<dbReference type="Pfam" id="PF10050">
    <property type="entry name" value="DUF2284"/>
    <property type="match status" value="1"/>
</dbReference>
<dbReference type="RefSeq" id="WP_288183358.1">
    <property type="nucleotide sequence ID" value="NZ_LT608335.1"/>
</dbReference>
<sequence>METIYDELVQAALAAKADHAAIAAVSAIKFVEEFRQACEQNVCRKYNTNWVCPPAVGAFAELKARACRYAHGLLFQTVHQMKSSFDWQGMMAAKKNHDKVFRDILAAVRNKHNLRDILPLNAGACEFCAKCSYLNNEPCRFPEEAFASVEAYGIDVIQLEKACGIPYYNGKNTVSYVGLILFNPI</sequence>
<gene>
    <name evidence="1" type="ORF">KL86SPO_20359</name>
</gene>
<protein>
    <submittedName>
        <fullName evidence="1">Putative metal-binding protein</fullName>
    </submittedName>
</protein>
<dbReference type="AlphaFoldDB" id="A0A212LNB4"/>
<dbReference type="EMBL" id="FMJE01000002">
    <property type="protein sequence ID" value="SCM79023.1"/>
    <property type="molecule type" value="Genomic_DNA"/>
</dbReference>
<proteinExistence type="predicted"/>
<dbReference type="InterPro" id="IPR019271">
    <property type="entry name" value="DUF2284_metal-binding"/>
</dbReference>
<reference evidence="1" key="1">
    <citation type="submission" date="2016-08" db="EMBL/GenBank/DDBJ databases">
        <authorList>
            <person name="Seilhamer J.J."/>
        </authorList>
    </citation>
    <scope>NUCLEOTIDE SEQUENCE</scope>
    <source>
        <strain evidence="1">86</strain>
    </source>
</reference>